<feature type="compositionally biased region" description="Polar residues" evidence="1">
    <location>
        <begin position="250"/>
        <end position="259"/>
    </location>
</feature>
<sequence>NKTIKQLAQGFFEAFSLSKKQKALSALHSSLENTGLTQLTAELNEDDFKVWATNYFLQLKSWKEMSVQNVIDKERNKLQIAGVVQGSKYIGSGINLLAPERDRVSGPEATDVTANAIPKSSSIPTSRQMQPVSLPNLSETDDSVEVMENLSISGAAVQQAPPVLSAPNEQSFLEQNVTNVNAEQGSTVLIQEPIILPEESRSDGVGSVDAGILDEAKSSAQSADQRQILSTRSEDTQLTLTALEPESYLQMGSGTKSNN</sequence>
<feature type="non-terminal residue" evidence="2">
    <location>
        <position position="259"/>
    </location>
</feature>
<proteinExistence type="predicted"/>
<evidence type="ECO:0000313" key="3">
    <source>
        <dbReference type="Proteomes" id="UP000703661"/>
    </source>
</evidence>
<feature type="compositionally biased region" description="Polar residues" evidence="1">
    <location>
        <begin position="218"/>
        <end position="240"/>
    </location>
</feature>
<accession>A0A9P6MPH1</accession>
<name>A0A9P6MPH1_9FUNG</name>
<evidence type="ECO:0000313" key="2">
    <source>
        <dbReference type="EMBL" id="KAG0009347.1"/>
    </source>
</evidence>
<dbReference type="EMBL" id="JAAAID010001614">
    <property type="protein sequence ID" value="KAG0009347.1"/>
    <property type="molecule type" value="Genomic_DNA"/>
</dbReference>
<reference evidence="2" key="1">
    <citation type="journal article" date="2020" name="Fungal Divers.">
        <title>Resolving the Mortierellaceae phylogeny through synthesis of multi-gene phylogenetics and phylogenomics.</title>
        <authorList>
            <person name="Vandepol N."/>
            <person name="Liber J."/>
            <person name="Desiro A."/>
            <person name="Na H."/>
            <person name="Kennedy M."/>
            <person name="Barry K."/>
            <person name="Grigoriev I.V."/>
            <person name="Miller A.N."/>
            <person name="O'Donnell K."/>
            <person name="Stajich J.E."/>
            <person name="Bonito G."/>
        </authorList>
    </citation>
    <scope>NUCLEOTIDE SEQUENCE</scope>
    <source>
        <strain evidence="2">NRRL 2769</strain>
    </source>
</reference>
<dbReference type="Proteomes" id="UP000703661">
    <property type="component" value="Unassembled WGS sequence"/>
</dbReference>
<evidence type="ECO:0000256" key="1">
    <source>
        <dbReference type="SAM" id="MobiDB-lite"/>
    </source>
</evidence>
<protein>
    <submittedName>
        <fullName evidence="2">Uncharacterized protein</fullName>
    </submittedName>
</protein>
<dbReference type="AlphaFoldDB" id="A0A9P6MPH1"/>
<gene>
    <name evidence="2" type="ORF">BGZ80_002485</name>
</gene>
<organism evidence="2 3">
    <name type="scientific">Entomortierella chlamydospora</name>
    <dbReference type="NCBI Taxonomy" id="101097"/>
    <lineage>
        <taxon>Eukaryota</taxon>
        <taxon>Fungi</taxon>
        <taxon>Fungi incertae sedis</taxon>
        <taxon>Mucoromycota</taxon>
        <taxon>Mortierellomycotina</taxon>
        <taxon>Mortierellomycetes</taxon>
        <taxon>Mortierellales</taxon>
        <taxon>Mortierellaceae</taxon>
        <taxon>Entomortierella</taxon>
    </lineage>
</organism>
<keyword evidence="3" id="KW-1185">Reference proteome</keyword>
<feature type="region of interest" description="Disordered" evidence="1">
    <location>
        <begin position="216"/>
        <end position="259"/>
    </location>
</feature>
<comment type="caution">
    <text evidence="2">The sequence shown here is derived from an EMBL/GenBank/DDBJ whole genome shotgun (WGS) entry which is preliminary data.</text>
</comment>